<dbReference type="PANTHER" id="PTHR11802:SF479">
    <property type="entry name" value="CARBOXYPEPTIDASE"/>
    <property type="match status" value="1"/>
</dbReference>
<protein>
    <recommendedName>
        <fullName evidence="7">Carboxypeptidase</fullName>
        <ecNumber evidence="7">3.4.16.-</ecNumber>
    </recommendedName>
</protein>
<keyword evidence="3 7" id="KW-0645">Protease</keyword>
<dbReference type="Proteomes" id="UP000286921">
    <property type="component" value="Unassembled WGS sequence"/>
</dbReference>
<evidence type="ECO:0000256" key="1">
    <source>
        <dbReference type="ARBA" id="ARBA00009431"/>
    </source>
</evidence>
<dbReference type="STRING" id="105351.A0A401KPX3"/>
<dbReference type="Pfam" id="PF00450">
    <property type="entry name" value="Peptidase_S10"/>
    <property type="match status" value="1"/>
</dbReference>
<name>A0A401KPX3_ASPAW</name>
<keyword evidence="4 7" id="KW-0732">Signal</keyword>
<evidence type="ECO:0000256" key="2">
    <source>
        <dbReference type="ARBA" id="ARBA00022645"/>
    </source>
</evidence>
<keyword evidence="10" id="KW-1185">Reference proteome</keyword>
<organism evidence="9 10">
    <name type="scientific">Aspergillus awamori</name>
    <name type="common">Black koji mold</name>
    <dbReference type="NCBI Taxonomy" id="105351"/>
    <lineage>
        <taxon>Eukaryota</taxon>
        <taxon>Fungi</taxon>
        <taxon>Dikarya</taxon>
        <taxon>Ascomycota</taxon>
        <taxon>Pezizomycotina</taxon>
        <taxon>Eurotiomycetes</taxon>
        <taxon>Eurotiomycetidae</taxon>
        <taxon>Eurotiales</taxon>
        <taxon>Aspergillaceae</taxon>
        <taxon>Aspergillus</taxon>
    </lineage>
</organism>
<dbReference type="InterPro" id="IPR029058">
    <property type="entry name" value="AB_hydrolase_fold"/>
</dbReference>
<dbReference type="FunFam" id="3.40.50.1820:FF:000118">
    <property type="entry name" value="Carboxypeptidase"/>
    <property type="match status" value="1"/>
</dbReference>
<evidence type="ECO:0000256" key="3">
    <source>
        <dbReference type="ARBA" id="ARBA00022670"/>
    </source>
</evidence>
<reference evidence="9 10" key="1">
    <citation type="submission" date="2016-09" db="EMBL/GenBank/DDBJ databases">
        <title>Aspergillus awamori IFM 58123T.</title>
        <authorList>
            <person name="Kusuya Y."/>
            <person name="Shimizu M."/>
            <person name="Takahashi H."/>
            <person name="Yaguchi T."/>
        </authorList>
    </citation>
    <scope>NUCLEOTIDE SEQUENCE [LARGE SCALE GENOMIC DNA]</scope>
    <source>
        <strain evidence="9 10">IFM 58123</strain>
    </source>
</reference>
<dbReference type="PRINTS" id="PR00724">
    <property type="entry name" value="CRBOXYPTASEC"/>
</dbReference>
<proteinExistence type="inferred from homology"/>
<evidence type="ECO:0000256" key="6">
    <source>
        <dbReference type="ARBA" id="ARBA00023180"/>
    </source>
</evidence>
<evidence type="ECO:0000313" key="10">
    <source>
        <dbReference type="Proteomes" id="UP000286921"/>
    </source>
</evidence>
<evidence type="ECO:0000256" key="7">
    <source>
        <dbReference type="RuleBase" id="RU361156"/>
    </source>
</evidence>
<feature type="chain" id="PRO_5018807572" description="Carboxypeptidase" evidence="7">
    <location>
        <begin position="24"/>
        <end position="552"/>
    </location>
</feature>
<comment type="similarity">
    <text evidence="1 7">Belongs to the peptidase S10 family.</text>
</comment>
<dbReference type="AlphaFoldDB" id="A0A401KPX3"/>
<dbReference type="GO" id="GO:0004185">
    <property type="term" value="F:serine-type carboxypeptidase activity"/>
    <property type="evidence" value="ECO:0007669"/>
    <property type="project" value="UniProtKB-UniRule"/>
</dbReference>
<dbReference type="GO" id="GO:0006508">
    <property type="term" value="P:proteolysis"/>
    <property type="evidence" value="ECO:0007669"/>
    <property type="project" value="UniProtKB-KW"/>
</dbReference>
<keyword evidence="2 7" id="KW-0121">Carboxypeptidase</keyword>
<dbReference type="InterPro" id="IPR001563">
    <property type="entry name" value="Peptidase_S10"/>
</dbReference>
<feature type="region of interest" description="Disordered" evidence="8">
    <location>
        <begin position="29"/>
        <end position="49"/>
    </location>
</feature>
<evidence type="ECO:0000256" key="5">
    <source>
        <dbReference type="ARBA" id="ARBA00022801"/>
    </source>
</evidence>
<sequence>MMFLISPAVTVAAALLLINGAEATQSERSRAAAHFSKRHPTYRAATRAQSSNTSDYRFFNNRTKRMYYTGHELYSSLTYGHPWIAHLVESLPDVHFDVGEMYSGSIPIDDSKNGSRSLFYIFQPKIGEPSDDLTIYLNGGPGCSSEQGFFQENGRFTWQPGTYAPVINEYSWVNLTNMLWVDQPVGTGFSVGNVTATNEEEIAADFLDFFEKFEDLYGIKNFRIFMTGESYAGRYVPYISSAMLDKNDTTRFNLSGALLYDACIGQWDYIQAELPAYPFVKQHASLFNFNQSYMNELETTYEECGYKAYFDEYFAFPPSGIQPPKYMNYSECDIYNMIYYEAYNPNPCFNPYRVIDECPLLWDVLGWPTDLAYEPAPATYFNRMDVKKALHAPMDVEWELCSYDLVFAGGDADPGPEQQGDDSPNPTEGVLPRVIEATNRVLIANGDWDYLIITNGTLLAIQNMTWNGQLGFQSAPATPIDIQMPDLQWNEIFEAQEGYGGLDGPQGVMGVQHYERGLMWAETYQSGHKQAQDQGRVSYRHLQWLLGQVETL</sequence>
<evidence type="ECO:0000256" key="8">
    <source>
        <dbReference type="SAM" id="MobiDB-lite"/>
    </source>
</evidence>
<accession>A0A401KPX3</accession>
<dbReference type="PANTHER" id="PTHR11802">
    <property type="entry name" value="SERINE PROTEASE FAMILY S10 SERINE CARBOXYPEPTIDASE"/>
    <property type="match status" value="1"/>
</dbReference>
<dbReference type="EMBL" id="BDHI01000007">
    <property type="protein sequence ID" value="GCB21340.1"/>
    <property type="molecule type" value="Genomic_DNA"/>
</dbReference>
<dbReference type="Gene3D" id="3.40.50.1820">
    <property type="entry name" value="alpha/beta hydrolase"/>
    <property type="match status" value="1"/>
</dbReference>
<gene>
    <name evidence="9" type="ORF">AAWM_04225</name>
</gene>
<feature type="signal peptide" evidence="7">
    <location>
        <begin position="1"/>
        <end position="23"/>
    </location>
</feature>
<comment type="caution">
    <text evidence="9">The sequence shown here is derived from an EMBL/GenBank/DDBJ whole genome shotgun (WGS) entry which is preliminary data.</text>
</comment>
<keyword evidence="5 7" id="KW-0378">Hydrolase</keyword>
<dbReference type="SUPFAM" id="SSF53474">
    <property type="entry name" value="alpha/beta-Hydrolases"/>
    <property type="match status" value="1"/>
</dbReference>
<dbReference type="InterPro" id="IPR018202">
    <property type="entry name" value="Ser_caboxypep_ser_AS"/>
</dbReference>
<dbReference type="EC" id="3.4.16.-" evidence="7"/>
<evidence type="ECO:0000256" key="4">
    <source>
        <dbReference type="ARBA" id="ARBA00022729"/>
    </source>
</evidence>
<keyword evidence="6" id="KW-0325">Glycoprotein</keyword>
<dbReference type="PROSITE" id="PS00131">
    <property type="entry name" value="CARBOXYPEPT_SER_SER"/>
    <property type="match status" value="1"/>
</dbReference>
<evidence type="ECO:0000313" key="9">
    <source>
        <dbReference type="EMBL" id="GCB21340.1"/>
    </source>
</evidence>